<dbReference type="InterPro" id="IPR035986">
    <property type="entry name" value="PKD_dom_sf"/>
</dbReference>
<evidence type="ECO:0000256" key="7">
    <source>
        <dbReference type="ARBA" id="ARBA00023157"/>
    </source>
</evidence>
<dbReference type="Pfam" id="PF00801">
    <property type="entry name" value="PKD"/>
    <property type="match status" value="12"/>
</dbReference>
<dbReference type="InterPro" id="IPR000434">
    <property type="entry name" value="PC1"/>
</dbReference>
<organism evidence="18 19">
    <name type="scientific">Callorhinchus milii</name>
    <name type="common">Ghost shark</name>
    <dbReference type="NCBI Taxonomy" id="7868"/>
    <lineage>
        <taxon>Eukaryota</taxon>
        <taxon>Metazoa</taxon>
        <taxon>Chordata</taxon>
        <taxon>Craniata</taxon>
        <taxon>Vertebrata</taxon>
        <taxon>Chondrichthyes</taxon>
        <taxon>Holocephali</taxon>
        <taxon>Chimaeriformes</taxon>
        <taxon>Callorhinchidae</taxon>
        <taxon>Callorhinchus</taxon>
    </lineage>
</organism>
<comment type="caution">
    <text evidence="9">Lacks conserved residue(s) required for the propagation of feature annotation.</text>
</comment>
<feature type="transmembrane region" description="Helical" evidence="11">
    <location>
        <begin position="3088"/>
        <end position="3112"/>
    </location>
</feature>
<feature type="domain" description="C-type lectin" evidence="12">
    <location>
        <begin position="284"/>
        <end position="341"/>
    </location>
</feature>
<dbReference type="PROSITE" id="PS50041">
    <property type="entry name" value="C_TYPE_LECTIN_2"/>
    <property type="match status" value="1"/>
</dbReference>
<dbReference type="PANTHER" id="PTHR46730:SF2">
    <property type="entry name" value="POLYCYSTIN-1 ISOFORM X1"/>
    <property type="match status" value="1"/>
</dbReference>
<dbReference type="PROSITE" id="PS50221">
    <property type="entry name" value="GAIN_B"/>
    <property type="match status" value="1"/>
</dbReference>
<evidence type="ECO:0000259" key="15">
    <source>
        <dbReference type="PROSITE" id="PS50221"/>
    </source>
</evidence>
<evidence type="ECO:0000313" key="19">
    <source>
        <dbReference type="Proteomes" id="UP000314986"/>
    </source>
</evidence>
<dbReference type="GO" id="GO:0005886">
    <property type="term" value="C:plasma membrane"/>
    <property type="evidence" value="ECO:0007669"/>
    <property type="project" value="TreeGrafter"/>
</dbReference>
<dbReference type="Gene3D" id="3.10.100.10">
    <property type="entry name" value="Mannose-Binding Protein A, subunit A"/>
    <property type="match status" value="1"/>
</dbReference>
<feature type="domain" description="PKD" evidence="13">
    <location>
        <begin position="1049"/>
        <end position="1105"/>
    </location>
</feature>
<feature type="domain" description="PKD" evidence="13">
    <location>
        <begin position="1127"/>
        <end position="1197"/>
    </location>
</feature>
<feature type="domain" description="PKD" evidence="13">
    <location>
        <begin position="1889"/>
        <end position="1963"/>
    </location>
</feature>
<evidence type="ECO:0000259" key="12">
    <source>
        <dbReference type="PROSITE" id="PS50041"/>
    </source>
</evidence>
<dbReference type="Ensembl" id="ENSCMIT00000043859.1">
    <property type="protein sequence ID" value="ENSCMIP00000043237.1"/>
    <property type="gene ID" value="ENSCMIG00000017950.1"/>
</dbReference>
<feature type="compositionally biased region" description="Basic and acidic residues" evidence="10">
    <location>
        <begin position="3640"/>
        <end position="3650"/>
    </location>
</feature>
<evidence type="ECO:0000256" key="9">
    <source>
        <dbReference type="PROSITE-ProRule" id="PRU00152"/>
    </source>
</evidence>
<evidence type="ECO:0000256" key="5">
    <source>
        <dbReference type="ARBA" id="ARBA00022989"/>
    </source>
</evidence>
<dbReference type="InterPro" id="IPR036392">
    <property type="entry name" value="PLAT/LH2_dom_sf"/>
</dbReference>
<keyword evidence="4" id="KW-0677">Repeat</keyword>
<dbReference type="InterPro" id="IPR013783">
    <property type="entry name" value="Ig-like_fold"/>
</dbReference>
<dbReference type="SUPFAM" id="SSF56436">
    <property type="entry name" value="C-type lectin-like"/>
    <property type="match status" value="1"/>
</dbReference>
<reference evidence="18" key="4">
    <citation type="submission" date="2025-08" db="UniProtKB">
        <authorList>
            <consortium name="Ensembl"/>
        </authorList>
    </citation>
    <scope>IDENTIFICATION</scope>
</reference>
<evidence type="ECO:0000256" key="1">
    <source>
        <dbReference type="ARBA" id="ARBA00004141"/>
    </source>
</evidence>
<dbReference type="PROSITE" id="PS50095">
    <property type="entry name" value="PLAT"/>
    <property type="match status" value="1"/>
</dbReference>
<name>A0A4W3JL02_CALMI</name>
<comment type="subcellular location">
    <subcellularLocation>
        <location evidence="1">Membrane</location>
        <topology evidence="1">Multi-pass membrane protein</topology>
    </subcellularLocation>
</comment>
<reference evidence="19" key="3">
    <citation type="journal article" date="2014" name="Nature">
        <title>Elephant shark genome provides unique insights into gnathostome evolution.</title>
        <authorList>
            <consortium name="International Elephant Shark Genome Sequencing Consortium"/>
            <person name="Venkatesh B."/>
            <person name="Lee A.P."/>
            <person name="Ravi V."/>
            <person name="Maurya A.K."/>
            <person name="Lian M.M."/>
            <person name="Swann J.B."/>
            <person name="Ohta Y."/>
            <person name="Flajnik M.F."/>
            <person name="Sutoh Y."/>
            <person name="Kasahara M."/>
            <person name="Hoon S."/>
            <person name="Gangu V."/>
            <person name="Roy S.W."/>
            <person name="Irimia M."/>
            <person name="Korzh V."/>
            <person name="Kondrychyn I."/>
            <person name="Lim Z.W."/>
            <person name="Tay B.H."/>
            <person name="Tohari S."/>
            <person name="Kong K.W."/>
            <person name="Ho S."/>
            <person name="Lorente-Galdos B."/>
            <person name="Quilez J."/>
            <person name="Marques-Bonet T."/>
            <person name="Raney B.J."/>
            <person name="Ingham P.W."/>
            <person name="Tay A."/>
            <person name="Hillier L.W."/>
            <person name="Minx P."/>
            <person name="Boehm T."/>
            <person name="Wilson R.K."/>
            <person name="Brenner S."/>
            <person name="Warren W.C."/>
        </authorList>
    </citation>
    <scope>NUCLEOTIDE SEQUENCE [LARGE SCALE GENOMIC DNA]</scope>
</reference>
<dbReference type="OMA" id="PWRQSYL"/>
<dbReference type="InterPro" id="IPR002859">
    <property type="entry name" value="PKD/REJ-like"/>
</dbReference>
<evidence type="ECO:0000256" key="11">
    <source>
        <dbReference type="SAM" id="Phobius"/>
    </source>
</evidence>
<evidence type="ECO:0000259" key="13">
    <source>
        <dbReference type="PROSITE" id="PS50093"/>
    </source>
</evidence>
<dbReference type="SUPFAM" id="SSF49723">
    <property type="entry name" value="Lipase/lipooxygenase domain (PLAT/LH2 domain)"/>
    <property type="match status" value="1"/>
</dbReference>
<dbReference type="GO" id="GO:0006816">
    <property type="term" value="P:calcium ion transport"/>
    <property type="evidence" value="ECO:0007669"/>
    <property type="project" value="TreeGrafter"/>
</dbReference>
<feature type="transmembrane region" description="Helical" evidence="11">
    <location>
        <begin position="3017"/>
        <end position="3037"/>
    </location>
</feature>
<dbReference type="InterPro" id="IPR022409">
    <property type="entry name" value="PKD/Chitinase_dom"/>
</dbReference>
<evidence type="ECO:0000256" key="3">
    <source>
        <dbReference type="ARBA" id="ARBA00022692"/>
    </source>
</evidence>
<protein>
    <recommendedName>
        <fullName evidence="20">Polycystic kidney disease 1b</fullName>
    </recommendedName>
</protein>
<dbReference type="Proteomes" id="UP000314986">
    <property type="component" value="Unassembled WGS sequence"/>
</dbReference>
<evidence type="ECO:0000259" key="16">
    <source>
        <dbReference type="PROSITE" id="PS51111"/>
    </source>
</evidence>
<feature type="compositionally biased region" description="Polar residues" evidence="10">
    <location>
        <begin position="3623"/>
        <end position="3632"/>
    </location>
</feature>
<dbReference type="GO" id="GO:0005261">
    <property type="term" value="F:monoatomic cation channel activity"/>
    <property type="evidence" value="ECO:0007669"/>
    <property type="project" value="TreeGrafter"/>
</dbReference>
<keyword evidence="3 11" id="KW-0812">Transmembrane</keyword>
<feature type="transmembrane region" description="Helical" evidence="11">
    <location>
        <begin position="3119"/>
        <end position="3138"/>
    </location>
</feature>
<feature type="region of interest" description="Disordered" evidence="10">
    <location>
        <begin position="3442"/>
        <end position="3475"/>
    </location>
</feature>
<dbReference type="CDD" id="cd00146">
    <property type="entry name" value="PKD"/>
    <property type="match status" value="6"/>
</dbReference>
<keyword evidence="7" id="KW-1015">Disulfide bond</keyword>
<dbReference type="InterPro" id="IPR001024">
    <property type="entry name" value="PLAT/LH2_dom"/>
</dbReference>
<keyword evidence="8" id="KW-0325">Glycoprotein</keyword>
<evidence type="ECO:0008006" key="20">
    <source>
        <dbReference type="Google" id="ProtNLM"/>
    </source>
</evidence>
<feature type="domain" description="WSC" evidence="17">
    <location>
        <begin position="34"/>
        <end position="130"/>
    </location>
</feature>
<dbReference type="InterPro" id="IPR016187">
    <property type="entry name" value="CTDL_fold"/>
</dbReference>
<sequence>NPVSRFSISALPRGMIVGSSRYLRETNLLLCFAADHFVSCVGDRASAWDPAMIYSSIDPSAHNRRSCHAACRRGGHTRYSLDVRGYCLCGSPRGRTSPSPETARCSSVCSNPVPARACGRSVVRSVYEVRLGLMATGRCVYSLYEPVVLTLAGSGLISRYMWDFGDGSVAWNTSSRSAQYKYGLPGRYWVRVQAFTSFEVLSLSQELVVIMVIDGRVGLQCPGLVEAGGSVDIWLQTWQGTQMSAEWRVTSSNGHEETGEDLVLFPPIFPLTFDPHYYNPWSHFLRSRVNEAWIGLSWTEAEGTYHWVDGSRTDSFQNWASSKELTGDCVLVMLNKGGVWKQMYSLCLCAILNYVFFSLSVSHSLSLSLSQLMLFPGLWFSHSGLLTSIEFVVQALKRSTQVRFQIFRPYCTPSLYLIPPGCESLRTPFASCDTQPLCNTTGGCMSGQQWCHLREGCLPVSSPCSSYAFEGITSNILPIANPPRYKGTQPYYSQVADIPLTLSSELSNDVIGIQHDAGPGCLLGCQSSSKSPWRQSYISLEQQSWVEMSLTGFQPAWLSAKWVDSVVCDVRVLYTEELRSFAVTPLLSTGQTQAGTYTYSVTVANKVSSVTQSCRVEVRSKITGLQIIFPRPLHGRLQVPTNSSTVVVIKILSGSNATASWGVPIRRSGVRFESGCPPDVPRFAPACRRETGDTWFAHAHLTPTDRRLRTLSVAVSNDISSQNLSVLVQAHDAIGGLRIVPPGPRRMLVDASQVRLFSPAVTRGTSVTYTWVIDDLTVFAYTGQTYSVIFKRAATYRLKVRLTAVNPVSNQTVETDLIADTMYPMVDAEFVGVSNVIPVNMSRTFTFSIRVDILKKNTCGVIFPWASVVCVCVFVRLCVCACVCVCVCACQPHGTLTGTGNLKIFSSALGDYNLEVETRNRWAFTKKCLSVYARSPLSDLKCVQTPEFPYIDGNVDFEAFPHPSPFGITYTWDFNDQSPHPVTVGRNSTVQHRFQRSGVYNVTLWANNTISAISTHVLVSVVERISGLAVSTNGPNELGVATLVKGKVSQGTNIVWSFDMGDGYIFRNLPKSNVSYIYAAEGNYKVTVSSSNMVNSVNRSVDVNVYALRIMEVMPSGCLVSGQNSFFKARISGSQNNIKFSWNFGDGGPTVGIQGNSSIVHAYSLAGNYTIRINVSSPFNTAYSQAGVCIESLIDSVQLVASNKSVRLNELVQFIAEVVPSEDNQHQYTYLWDFGIGESPILGNGAVSSLYKEVGVYLATVCVSNRIDSKSESCSVVVQESVGKFSVSHDGSNQTTLSLNKTYRFKLDVVSGTNVTFTWDFGDDTSARLGQNPSHAYSNSGVFTVSAIGTNLVSRMESYLNVMVLTPITELKINTNRLIVEIGKEVTFTATLSGGDQVCFFWAVCRGCIRQEGTSLFKHRFQGLGIYDVLLTARNYVSEERDMISLQAQEKMLDLEIYSEDLVQDSYCATKEDCKLLARVASGSNMTYGWLISQGPATRLRGRGSSMVFHPEAAGDYLAIVLAENGLGAVNQSKRIFVQERISGVKVTGTAESVAIGIPVNLSVSVISGTDLLYQWFLGTDENILTTSISSISYIYLSLGTVVVNVTVSNVLGSADGSMALRVQEAVSRVSYTLLRAVPPFYVPSNATARYQGHAGRGSDITWQWSLPEDMGSEVLNGSEITYTFKRASVYPLTLNASNEVSWESVSHNITVQDCVRGLMIRADKAVARVGDPVIFTISVQRGTSVWYSLYFPTFNVSVFLQGDTYEMVFPAVGENTVTATAWNNVSSEVKFTRIVVVEEITGLHWVSCCPAAVEVNKERTFTAEVRAGLEVIYRWDFQLPGSTDYHLSGQSVSYTPHREGALTVHVKASNAYSTLSLMEVIRVQFPVAEAELWSNGTDLYVNQTVMFRVTIAGGSDVYYRWSFGNSQNVYVNQNSTALYHYTTPDDYAVEVTAYNNISFFVTRLGVTVRKPECVMPEVQLVEPPHTIFRARVNYFEASVDLKGCTLYKTHYLWEAFRASSCEEAQAVDRVFLGNVDTSKPLLVLPKLLLNTSTYCLQFTVSLHRTPLLRSVSFRIRVLQSKLVPVIGGGSRRAWAASQDLLLAGSKSYDPDTKTSEEALLMYRWTCESEILSSPPCLSPASQTKHLITSDVIFQVLIQAERVPCVLLECISCNALSSYRVSRSIHVTLAGQCENCNGFPLTLDNQTTSTGDSNPDLVIRQGVLRNGVNYTFTLSVMDPEKHSSGFSSIMLTPNYPPSGGVCTVKPDTVFYLLETLIYSLIAMSCLDRSDACHQYHLYRGIRSSFSALVPAGTQGNTSAVSIVVEVEDLLGAKTTAVNRGAEWPICMSHHACLTPRNISGLALGFQNNGVSEQDVYERISIRSNVTLALTSLHLTTVEDVTQLSAAMAQCAVCNQLLGRMIDIIGNQTGQGTATPTAAGTNILRLLGTWRTHSLPRLLIAHTLTSDISFLLCAGGALAAVDGSQEDVEPPAGGGITSASVFQLTNQLMKSLMRSRVLNEEPLSLSASGIEVHGKRTNPLNLLCARFGRGCPFHVPDALSGQLSGHREVVQVLMNIGVNPFLAGSIGHYSVSTRVASMEFTTPGGTRIPINDLPGDQSIQVILANNSARRPGHSSTAMSIVAGGWVNFTVRPVNSNRAAGLHIQLTLTALDSGGDRDPSPFVHICVSSFEEPLLNTTKEISQPNSGRHASDEHTVFLSPKLYDTTAPYNINVSSRFSSVPVNVSVTVYTSLCQYFDLEQLRWRTNGMVSTHRTTPGEAVCLTRHLTVFGASMFVSPDAVEFLPPVHRPAQNLIVVITCALVFAVYVVMALIAHKLDHIDINSVGIVPVCGQHGRYKYGIMVKTGWCKNSGTTAHVGISLYGLNKSGSRHLGKEGAFQRNSLDVFQIETDTILGEIWKIRIWHDNTGLDPSWHLEHVIVWDKQTDSMYFFLVRDWLSVENEKNEGMVEKEVLAACEYPTLRSFSRIFLSQLKRGMSEKHIWLSVWDRLPRSRFTRVQRVTCCTLLLYLFLAAVTAWYGAVGVKSKRSETLTELSVVRRAAGTDAVMSANKCLPFGTGVSKSPKKWLFPHWVLYVTYLVCFLLIAASVGVTVTYGRLFHNNVVLMWLISAFSSFLTLFFVLEPIKVLCEALLLALVTKPVDPDEDDNLVEEPLIKKMSEKISKVRPPYGYGLLQAKEEARKVRALHTIMKVREILTKAQHRRSFTQYNHNVDLHVVLTLLLEFPAVGSVASTVDIKPITMMRSSQGANLQLVMMVSASCVGALTKLWLILFYLQIVRQLRFVRRWCTFGKAIEHALQELVAAVLMFFLLMFSPGLEDFKTFRRSLLSLIALLRGLVTLQRAVQQYPASGSIYFISYLACLLWIMARLFSAIIIHSYKVVRVEMYRPAIEPQDYEMIEFFIKRFKLWIGLSKAKEFRHKVKFDGMESLPSRSSRNSKLSRFPSVSADSHYSDSSISSGSMRSVDLNIPESPAGVAYDVQLYLDRLLPTVNSLLGQFDRVNKVTYDLYQIEAGLESVQCKINTRKQSQVSREMVNVQKRMNHPATMQLVLPRTYSTFSESAVSGLRPSKGQDCENPAEKSEPTQQSSVGPSRASGRRAWQSGPPLSADLSQRHSPASNPAAKPRPKSEDGKDRATNMHQAPIKRRAWQMESAGGAHH</sequence>
<dbReference type="Gene3D" id="2.60.60.20">
    <property type="entry name" value="PLAT/LH2 domain"/>
    <property type="match status" value="1"/>
</dbReference>
<feature type="domain" description="PKD" evidence="13">
    <location>
        <begin position="145"/>
        <end position="209"/>
    </location>
</feature>
<feature type="transmembrane region" description="Helical" evidence="11">
    <location>
        <begin position="3268"/>
        <end position="3292"/>
    </location>
</feature>
<feature type="transmembrane region" description="Helical" evidence="11">
    <location>
        <begin position="3371"/>
        <end position="3393"/>
    </location>
</feature>
<dbReference type="InterPro" id="IPR013122">
    <property type="entry name" value="PKD1_2_channel"/>
</dbReference>
<dbReference type="InterPro" id="IPR042060">
    <property type="entry name" value="PLAT_polycystin1"/>
</dbReference>
<feature type="compositionally biased region" description="Low complexity" evidence="10">
    <location>
        <begin position="3459"/>
        <end position="3475"/>
    </location>
</feature>
<dbReference type="FunFam" id="2.60.60.20:FF:000012">
    <property type="entry name" value="polycystin-1 isoform X2"/>
    <property type="match status" value="1"/>
</dbReference>
<dbReference type="Gene3D" id="2.60.40.10">
    <property type="entry name" value="Immunoglobulins"/>
    <property type="match status" value="4"/>
</dbReference>
<evidence type="ECO:0000259" key="14">
    <source>
        <dbReference type="PROSITE" id="PS50095"/>
    </source>
</evidence>
<reference evidence="18" key="5">
    <citation type="submission" date="2025-09" db="UniProtKB">
        <authorList>
            <consortium name="Ensembl"/>
        </authorList>
    </citation>
    <scope>IDENTIFICATION</scope>
</reference>
<keyword evidence="19" id="KW-1185">Reference proteome</keyword>
<feature type="domain" description="PKD" evidence="13">
    <location>
        <begin position="1658"/>
        <end position="1713"/>
    </location>
</feature>
<dbReference type="InterPro" id="IPR000601">
    <property type="entry name" value="PKD_dom"/>
</dbReference>
<dbReference type="InterPro" id="IPR016186">
    <property type="entry name" value="C-type_lectin-like/link_sf"/>
</dbReference>
<feature type="transmembrane region" description="Helical" evidence="11">
    <location>
        <begin position="3312"/>
        <end position="3329"/>
    </location>
</feature>
<dbReference type="SMART" id="SM00308">
    <property type="entry name" value="LH2"/>
    <property type="match status" value="1"/>
</dbReference>
<dbReference type="PRINTS" id="PR00500">
    <property type="entry name" value="POLYCYSTIN1"/>
</dbReference>
<feature type="domain" description="PKD" evidence="13">
    <location>
        <begin position="1195"/>
        <end position="1285"/>
    </location>
</feature>
<keyword evidence="6 11" id="KW-0472">Membrane</keyword>
<dbReference type="InterPro" id="IPR000203">
    <property type="entry name" value="GPS"/>
</dbReference>
<evidence type="ECO:0000256" key="4">
    <source>
        <dbReference type="ARBA" id="ARBA00022737"/>
    </source>
</evidence>
<dbReference type="SMART" id="SM00089">
    <property type="entry name" value="PKD"/>
    <property type="match status" value="12"/>
</dbReference>
<evidence type="ECO:0000313" key="18">
    <source>
        <dbReference type="Ensembl" id="ENSCMIP00000043237.1"/>
    </source>
</evidence>
<dbReference type="PANTHER" id="PTHR46730">
    <property type="entry name" value="POLYCYSTIN-1"/>
    <property type="match status" value="1"/>
</dbReference>
<dbReference type="GO" id="GO:0005929">
    <property type="term" value="C:cilium"/>
    <property type="evidence" value="ECO:0007669"/>
    <property type="project" value="UniProtKB-ARBA"/>
</dbReference>
<evidence type="ECO:0000256" key="8">
    <source>
        <dbReference type="ARBA" id="ARBA00023180"/>
    </source>
</evidence>
<dbReference type="InterPro" id="IPR001304">
    <property type="entry name" value="C-type_lectin-like"/>
</dbReference>
<feature type="domain" description="PKD" evidence="13">
    <location>
        <begin position="1311"/>
        <end position="1371"/>
    </location>
</feature>
<dbReference type="PROSITE" id="PS51111">
    <property type="entry name" value="REJ"/>
    <property type="match status" value="1"/>
</dbReference>
<dbReference type="InterPro" id="IPR057244">
    <property type="entry name" value="GAIN_B"/>
</dbReference>
<evidence type="ECO:0000259" key="17">
    <source>
        <dbReference type="PROSITE" id="PS51212"/>
    </source>
</evidence>
<dbReference type="Pfam" id="PF08016">
    <property type="entry name" value="PKD_channel"/>
    <property type="match status" value="1"/>
</dbReference>
<feature type="region of interest" description="Disordered" evidence="10">
    <location>
        <begin position="3575"/>
        <end position="3672"/>
    </location>
</feature>
<feature type="domain" description="REJ" evidence="16">
    <location>
        <begin position="1974"/>
        <end position="2127"/>
    </location>
</feature>
<dbReference type="STRING" id="7868.ENSCMIP00000043237"/>
<proteinExistence type="inferred from homology"/>
<dbReference type="InterPro" id="IPR002889">
    <property type="entry name" value="WSC_carb-bd"/>
</dbReference>
<keyword evidence="5 11" id="KW-1133">Transmembrane helix</keyword>
<feature type="domain" description="PLAT" evidence="14">
    <location>
        <begin position="2854"/>
        <end position="2968"/>
    </location>
</feature>
<dbReference type="CDD" id="cd01752">
    <property type="entry name" value="PLAT_polycystin"/>
    <property type="match status" value="1"/>
</dbReference>
<dbReference type="SMART" id="SM00303">
    <property type="entry name" value="GPS"/>
    <property type="match status" value="1"/>
</dbReference>
<reference evidence="19" key="2">
    <citation type="journal article" date="2007" name="PLoS Biol.">
        <title>Survey sequencing and comparative analysis of the elephant shark (Callorhinchus milii) genome.</title>
        <authorList>
            <person name="Venkatesh B."/>
            <person name="Kirkness E.F."/>
            <person name="Loh Y.H."/>
            <person name="Halpern A.L."/>
            <person name="Lee A.P."/>
            <person name="Johnson J."/>
            <person name="Dandona N."/>
            <person name="Viswanathan L.D."/>
            <person name="Tay A."/>
            <person name="Venter J.C."/>
            <person name="Strausberg R.L."/>
            <person name="Brenner S."/>
        </authorList>
    </citation>
    <scope>NUCLEOTIDE SEQUENCE [LARGE SCALE GENOMIC DNA]</scope>
</reference>
<evidence type="ECO:0000256" key="10">
    <source>
        <dbReference type="SAM" id="MobiDB-lite"/>
    </source>
</evidence>
<comment type="similarity">
    <text evidence="2">Belongs to the polycystin family.</text>
</comment>
<feature type="domain" description="PKD" evidence="13">
    <location>
        <begin position="1568"/>
        <end position="1630"/>
    </location>
</feature>
<dbReference type="InterPro" id="IPR014010">
    <property type="entry name" value="REJ_dom"/>
</dbReference>
<feature type="domain" description="GAIN-B" evidence="15">
    <location>
        <begin position="2635"/>
        <end position="2799"/>
    </location>
</feature>
<dbReference type="Pfam" id="PF01477">
    <property type="entry name" value="PLAT"/>
    <property type="match status" value="1"/>
</dbReference>
<feature type="compositionally biased region" description="Polar residues" evidence="10">
    <location>
        <begin position="3445"/>
        <end position="3454"/>
    </location>
</feature>
<accession>A0A4W3JL02</accession>
<dbReference type="InParanoid" id="A0A4W3JL02"/>
<dbReference type="SUPFAM" id="SSF49299">
    <property type="entry name" value="PKD domain"/>
    <property type="match status" value="10"/>
</dbReference>
<dbReference type="PROSITE" id="PS51212">
    <property type="entry name" value="WSC"/>
    <property type="match status" value="1"/>
</dbReference>
<dbReference type="CDD" id="cd00037">
    <property type="entry name" value="CLECT"/>
    <property type="match status" value="1"/>
</dbReference>
<feature type="compositionally biased region" description="Basic and acidic residues" evidence="10">
    <location>
        <begin position="3584"/>
        <end position="3596"/>
    </location>
</feature>
<feature type="domain" description="PKD" evidence="13">
    <location>
        <begin position="954"/>
        <end position="1028"/>
    </location>
</feature>
<evidence type="ECO:0000256" key="6">
    <source>
        <dbReference type="ARBA" id="ARBA00023136"/>
    </source>
</evidence>
<evidence type="ECO:0000256" key="2">
    <source>
        <dbReference type="ARBA" id="ARBA00007200"/>
    </source>
</evidence>
<feature type="transmembrane region" description="Helical" evidence="11">
    <location>
        <begin position="2811"/>
        <end position="2831"/>
    </location>
</feature>
<dbReference type="PROSITE" id="PS50093">
    <property type="entry name" value="PKD"/>
    <property type="match status" value="9"/>
</dbReference>
<dbReference type="GeneTree" id="ENSGT00940000158702"/>
<dbReference type="Pfam" id="PF02010">
    <property type="entry name" value="REJ"/>
    <property type="match status" value="2"/>
</dbReference>
<reference evidence="19" key="1">
    <citation type="journal article" date="2006" name="Science">
        <title>Ancient noncoding elements conserved in the human genome.</title>
        <authorList>
            <person name="Venkatesh B."/>
            <person name="Kirkness E.F."/>
            <person name="Loh Y.H."/>
            <person name="Halpern A.L."/>
            <person name="Lee A.P."/>
            <person name="Johnson J."/>
            <person name="Dandona N."/>
            <person name="Viswanathan L.D."/>
            <person name="Tay A."/>
            <person name="Venter J.C."/>
            <person name="Strausberg R.L."/>
            <person name="Brenner S."/>
        </authorList>
    </citation>
    <scope>NUCLEOTIDE SEQUENCE [LARGE SCALE GENOMIC DNA]</scope>
</reference>